<evidence type="ECO:0000256" key="6">
    <source>
        <dbReference type="ARBA" id="ARBA00023135"/>
    </source>
</evidence>
<organism evidence="11 12">
    <name type="scientific">Kingdonia uniflora</name>
    <dbReference type="NCBI Taxonomy" id="39325"/>
    <lineage>
        <taxon>Eukaryota</taxon>
        <taxon>Viridiplantae</taxon>
        <taxon>Streptophyta</taxon>
        <taxon>Embryophyta</taxon>
        <taxon>Tracheophyta</taxon>
        <taxon>Spermatophyta</taxon>
        <taxon>Magnoliopsida</taxon>
        <taxon>Ranunculales</taxon>
        <taxon>Circaeasteraceae</taxon>
        <taxon>Kingdonia</taxon>
    </lineage>
</organism>
<keyword evidence="7" id="KW-0687">Ribonucleoprotein</keyword>
<dbReference type="PANTHER" id="PTHR11564:SF5">
    <property type="entry name" value="SIGNAL RECOGNITION PARTICLE SUBUNIT SRP54"/>
    <property type="match status" value="1"/>
</dbReference>
<feature type="domain" description="SRP54-type proteins GTP-binding" evidence="10">
    <location>
        <begin position="22"/>
        <end position="214"/>
    </location>
</feature>
<keyword evidence="6" id="KW-0733">Signal recognition particle</keyword>
<evidence type="ECO:0000256" key="7">
    <source>
        <dbReference type="ARBA" id="ARBA00023274"/>
    </source>
</evidence>
<dbReference type="SMART" id="SM00962">
    <property type="entry name" value="SRP54"/>
    <property type="match status" value="1"/>
</dbReference>
<evidence type="ECO:0000256" key="4">
    <source>
        <dbReference type="ARBA" id="ARBA00022884"/>
    </source>
</evidence>
<dbReference type="SUPFAM" id="SSF47446">
    <property type="entry name" value="Signal peptide-binding domain"/>
    <property type="match status" value="1"/>
</dbReference>
<dbReference type="Gene3D" id="1.10.260.30">
    <property type="entry name" value="Signal recognition particle, SRP54 subunit, M-domain"/>
    <property type="match status" value="1"/>
</dbReference>
<dbReference type="EMBL" id="JACGCM010002332">
    <property type="protein sequence ID" value="KAF6141038.1"/>
    <property type="molecule type" value="Genomic_DNA"/>
</dbReference>
<dbReference type="InterPro" id="IPR036691">
    <property type="entry name" value="Endo/exonu/phosph_ase_sf"/>
</dbReference>
<dbReference type="GO" id="GO:0006616">
    <property type="term" value="P:SRP-dependent cotranslational protein targeting to membrane, translocation"/>
    <property type="evidence" value="ECO:0007669"/>
    <property type="project" value="TreeGrafter"/>
</dbReference>
<keyword evidence="3" id="KW-0378">Hydrolase</keyword>
<dbReference type="InterPro" id="IPR027417">
    <property type="entry name" value="P-loop_NTPase"/>
</dbReference>
<dbReference type="InterPro" id="IPR005135">
    <property type="entry name" value="Endo/exonuclease/phosphatase"/>
</dbReference>
<keyword evidence="12" id="KW-1185">Reference proteome</keyword>
<keyword evidence="4" id="KW-0694">RNA-binding</keyword>
<dbReference type="InterPro" id="IPR044730">
    <property type="entry name" value="RNase_H-like_dom_plant"/>
</dbReference>
<dbReference type="InterPro" id="IPR012337">
    <property type="entry name" value="RNaseH-like_sf"/>
</dbReference>
<dbReference type="GO" id="GO:0005525">
    <property type="term" value="F:GTP binding"/>
    <property type="evidence" value="ECO:0007669"/>
    <property type="project" value="UniProtKB-KW"/>
</dbReference>
<evidence type="ECO:0000256" key="2">
    <source>
        <dbReference type="ARBA" id="ARBA00022741"/>
    </source>
</evidence>
<dbReference type="Pfam" id="PF14111">
    <property type="entry name" value="DUF4283"/>
    <property type="match status" value="1"/>
</dbReference>
<evidence type="ECO:0000313" key="12">
    <source>
        <dbReference type="Proteomes" id="UP000541444"/>
    </source>
</evidence>
<evidence type="ECO:0000313" key="11">
    <source>
        <dbReference type="EMBL" id="KAF6141038.1"/>
    </source>
</evidence>
<gene>
    <name evidence="11" type="ORF">GIB67_006483</name>
</gene>
<dbReference type="InterPro" id="IPR042101">
    <property type="entry name" value="SRP54_N_sf"/>
</dbReference>
<comment type="caution">
    <text evidence="11">The sequence shown here is derived from an EMBL/GenBank/DDBJ whole genome shotgun (WGS) entry which is preliminary data.</text>
</comment>
<dbReference type="Gene3D" id="3.60.10.10">
    <property type="entry name" value="Endonuclease/exonuclease/phosphatase"/>
    <property type="match status" value="1"/>
</dbReference>
<reference evidence="11 12" key="1">
    <citation type="journal article" date="2020" name="IScience">
        <title>Genome Sequencing of the Endangered Kingdonia uniflora (Circaeasteraceae, Ranunculales) Reveals Potential Mechanisms of Evolutionary Specialization.</title>
        <authorList>
            <person name="Sun Y."/>
            <person name="Deng T."/>
            <person name="Zhang A."/>
            <person name="Moore M.J."/>
            <person name="Landis J.B."/>
            <person name="Lin N."/>
            <person name="Zhang H."/>
            <person name="Zhang X."/>
            <person name="Huang J."/>
            <person name="Zhang X."/>
            <person name="Sun H."/>
            <person name="Wang H."/>
        </authorList>
    </citation>
    <scope>NUCLEOTIDE SEQUENCE [LARGE SCALE GENOMIC DNA]</scope>
    <source>
        <strain evidence="11">TB1705</strain>
        <tissue evidence="11">Leaf</tissue>
    </source>
</reference>
<sequence length="1296" mass="146547">MPTTAYYNYSQRCIRLADIGDDYKVVLHGSGKTTTCTKYAFHYQKKGWKPTLVYADTFRAGAFDQLKQNAIKAKIPFYGSYMESDPVIIAVEGVDRFKQENCDLIIVDTSGHQKQEASLFEEMRQVSYATKPDLVIFVMDSNIGQAAFDQAQTFKQSVSVGAVIITKTDGHAKGSGTLSAVAATKSLVIFIGTGEHMDEFEIFDVKPFVSRLLGMGDRSGFMDKIHEVVLTDQQPELIQKLSEGHFTLRIMYEQFQNILKMGLLGQVTLLSIEKDTLSVVMYVDSLSKCVMQDCVEDLITKLFGLYLKYKAPTSVKKLSWDGQGILRDDEGKYIARAEQAFASILIMNIFGVRPSMEDIRASIHNGWGLSASPIIGLMNARHVMIKMRVECDVIKALTQESLHIRGLFFKISRWSIDFDPKKDCRFAPVWVQFPQLKIYFFNPRFLKDLAGQVGRFLAIDSTTLSLSRSSTARVCVELDLLGPHRSSFWVNLPRIGRIWQRVIFERIPQYFSMSCLQGHAAKNCNKKMSMVVDKTAPSKVVESSNLHTAAAYVKTMHAPIDRDRGMKIDEVHIKAMQQEFGIELEGDDLLSEEEKVDREYPDDDGVPFLGALSDGELHSKFEGESSKAMVVSQTMGGANGFQFVKRKYHKRPAPPGERVIKIHYVGIVGIAEPFLDSSHVERIANKLGFSSWFTNNIDGDKIWLMWRDVFQVSVICASNQMLRCNVSMHNEWFCVLSVVYVKCDMADRRSLWDELVVLSNTICSPWLIGGDFNAARNASERLGGRAHNSIVVSDFEAMVQCSRLIEAPFYGSRFTWCNGQSGNFRIWGRLDRIFSNSELLSHYSGIKVSHLARICSDHAPLLVSFGTSGYSGPKAFKLLKMWDNHPEFCSFMKQMWPHGVFGTALTSLAYKLKVTTINRKLTELNNFSLPNDTTTSDLGVIHKAVISYYSEHLTSSPVTYDAELLQVIPQLVTYEDNNMLLAIPSLDEVYVSLKSIPTDSALETDGFSSSFFLFCWDLIKEMVKHFETVQSNTAWTVGQGNINFWHDNWLGDGCISDILDIETDQRILIKDMITVDDNVVWVPSIDSRFTIKTAWNLVRSQSILIDQMNSMWHKSRNAFKYDNIVMNASYIIAKMKQGLKDANLKFKVTKNCSYNESLTLQAMQISPKCVMPKQVRMVRWVHPLCGFKLNTDGSSILNPGPCGGGGVVEVDSLVLCKWLYSTSGVPWRRVNIWKQVLDICKTHGIRITYIYREGNKVADCLAKLASLLGDFEYCFFINFLEKLKQLLDLTKWGYLT</sequence>
<evidence type="ECO:0000259" key="10">
    <source>
        <dbReference type="SMART" id="SM00962"/>
    </source>
</evidence>
<dbReference type="Pfam" id="PF03372">
    <property type="entry name" value="Exo_endo_phos"/>
    <property type="match status" value="1"/>
</dbReference>
<dbReference type="GO" id="GO:0003924">
    <property type="term" value="F:GTPase activity"/>
    <property type="evidence" value="ECO:0007669"/>
    <property type="project" value="InterPro"/>
</dbReference>
<accession>A0A7J7LEP1</accession>
<dbReference type="OrthoDB" id="10250817at2759"/>
<dbReference type="InterPro" id="IPR000897">
    <property type="entry name" value="SRP54_GTPase_dom"/>
</dbReference>
<keyword evidence="5" id="KW-0342">GTP-binding</keyword>
<dbReference type="CDD" id="cd17875">
    <property type="entry name" value="SRP54_G"/>
    <property type="match status" value="1"/>
</dbReference>
<dbReference type="Proteomes" id="UP000541444">
    <property type="component" value="Unassembled WGS sequence"/>
</dbReference>
<evidence type="ECO:0000256" key="1">
    <source>
        <dbReference type="ARBA" id="ARBA00005450"/>
    </source>
</evidence>
<dbReference type="Gene3D" id="1.20.120.140">
    <property type="entry name" value="Signal recognition particle SRP54, nucleotide-binding domain"/>
    <property type="match status" value="1"/>
</dbReference>
<evidence type="ECO:0000256" key="3">
    <source>
        <dbReference type="ARBA" id="ARBA00022801"/>
    </source>
</evidence>
<dbReference type="GO" id="GO:0030942">
    <property type="term" value="F:endoplasmic reticulum signal peptide binding"/>
    <property type="evidence" value="ECO:0007669"/>
    <property type="project" value="TreeGrafter"/>
</dbReference>
<dbReference type="PANTHER" id="PTHR11564">
    <property type="entry name" value="SIGNAL RECOGNITION PARTICLE 54K PROTEIN SRP54"/>
    <property type="match status" value="1"/>
</dbReference>
<dbReference type="FunFam" id="3.40.50.300:FF:000022">
    <property type="entry name" value="Signal recognition particle 54 kDa subunit"/>
    <property type="match status" value="1"/>
</dbReference>
<evidence type="ECO:0000256" key="5">
    <source>
        <dbReference type="ARBA" id="ARBA00023134"/>
    </source>
</evidence>
<comment type="catalytic activity">
    <reaction evidence="9">
        <text>GTP + H2O = GDP + phosphate + H(+)</text>
        <dbReference type="Rhea" id="RHEA:19669"/>
        <dbReference type="ChEBI" id="CHEBI:15377"/>
        <dbReference type="ChEBI" id="CHEBI:15378"/>
        <dbReference type="ChEBI" id="CHEBI:37565"/>
        <dbReference type="ChEBI" id="CHEBI:43474"/>
        <dbReference type="ChEBI" id="CHEBI:58189"/>
        <dbReference type="EC" id="3.6.5.4"/>
    </reaction>
    <physiologicalReaction direction="left-to-right" evidence="9">
        <dbReference type="Rhea" id="RHEA:19670"/>
    </physiologicalReaction>
</comment>
<dbReference type="InterPro" id="IPR036891">
    <property type="entry name" value="Signal_recog_part_SRP54_M_sf"/>
</dbReference>
<dbReference type="CDD" id="cd06222">
    <property type="entry name" value="RNase_H_like"/>
    <property type="match status" value="1"/>
</dbReference>
<dbReference type="Gene3D" id="3.40.50.300">
    <property type="entry name" value="P-loop containing nucleotide triphosphate hydrolases"/>
    <property type="match status" value="1"/>
</dbReference>
<dbReference type="EC" id="3.6.5.4" evidence="8"/>
<dbReference type="InterPro" id="IPR022941">
    <property type="entry name" value="SRP54"/>
</dbReference>
<name>A0A7J7LEP1_9MAGN</name>
<dbReference type="GO" id="GO:0005829">
    <property type="term" value="C:cytosol"/>
    <property type="evidence" value="ECO:0007669"/>
    <property type="project" value="TreeGrafter"/>
</dbReference>
<dbReference type="GO" id="GO:0005786">
    <property type="term" value="C:signal recognition particle, endoplasmic reticulum targeting"/>
    <property type="evidence" value="ECO:0007669"/>
    <property type="project" value="UniProtKB-KW"/>
</dbReference>
<comment type="similarity">
    <text evidence="1">Belongs to the GTP-binding SRP family. SRP54 subfamily.</text>
</comment>
<dbReference type="SUPFAM" id="SSF53098">
    <property type="entry name" value="Ribonuclease H-like"/>
    <property type="match status" value="1"/>
</dbReference>
<dbReference type="InterPro" id="IPR025558">
    <property type="entry name" value="DUF4283"/>
</dbReference>
<dbReference type="Pfam" id="PF00448">
    <property type="entry name" value="SRP54"/>
    <property type="match status" value="1"/>
</dbReference>
<evidence type="ECO:0000256" key="8">
    <source>
        <dbReference type="ARBA" id="ARBA00035672"/>
    </source>
</evidence>
<keyword evidence="2" id="KW-0547">Nucleotide-binding</keyword>
<protein>
    <recommendedName>
        <fullName evidence="8">signal-recognition-particle GTPase</fullName>
        <ecNumber evidence="8">3.6.5.4</ecNumber>
    </recommendedName>
</protein>
<proteinExistence type="inferred from homology"/>
<dbReference type="GO" id="GO:0008312">
    <property type="term" value="F:7S RNA binding"/>
    <property type="evidence" value="ECO:0007669"/>
    <property type="project" value="InterPro"/>
</dbReference>
<dbReference type="SUPFAM" id="SSF52540">
    <property type="entry name" value="P-loop containing nucleoside triphosphate hydrolases"/>
    <property type="match status" value="1"/>
</dbReference>
<evidence type="ECO:0000256" key="9">
    <source>
        <dbReference type="ARBA" id="ARBA00048157"/>
    </source>
</evidence>
<dbReference type="SUPFAM" id="SSF56219">
    <property type="entry name" value="DNase I-like"/>
    <property type="match status" value="1"/>
</dbReference>